<comment type="caution">
    <text evidence="1">The sequence shown here is derived from an EMBL/GenBank/DDBJ whole genome shotgun (WGS) entry which is preliminary data.</text>
</comment>
<proteinExistence type="predicted"/>
<evidence type="ECO:0008006" key="3">
    <source>
        <dbReference type="Google" id="ProtNLM"/>
    </source>
</evidence>
<dbReference type="EMBL" id="MCRJ01000012">
    <property type="protein sequence ID" value="ODN71867.1"/>
    <property type="molecule type" value="Genomic_DNA"/>
</dbReference>
<organism evidence="1 2">
    <name type="scientific">Methylobrevis pamukkalensis</name>
    <dbReference type="NCBI Taxonomy" id="1439726"/>
    <lineage>
        <taxon>Bacteria</taxon>
        <taxon>Pseudomonadati</taxon>
        <taxon>Pseudomonadota</taxon>
        <taxon>Alphaproteobacteria</taxon>
        <taxon>Hyphomicrobiales</taxon>
        <taxon>Pleomorphomonadaceae</taxon>
        <taxon>Methylobrevis</taxon>
    </lineage>
</organism>
<name>A0A1E3H6B5_9HYPH</name>
<dbReference type="Gene3D" id="2.160.20.10">
    <property type="entry name" value="Single-stranded right-handed beta-helix, Pectin lyase-like"/>
    <property type="match status" value="1"/>
</dbReference>
<protein>
    <recommendedName>
        <fullName evidence="3">Right handed beta helix domain-containing protein</fullName>
    </recommendedName>
</protein>
<dbReference type="SUPFAM" id="SSF51126">
    <property type="entry name" value="Pectin lyase-like"/>
    <property type="match status" value="1"/>
</dbReference>
<evidence type="ECO:0000313" key="2">
    <source>
        <dbReference type="Proteomes" id="UP000094622"/>
    </source>
</evidence>
<dbReference type="InterPro" id="IPR012334">
    <property type="entry name" value="Pectin_lyas_fold"/>
</dbReference>
<accession>A0A1E3H6B5</accession>
<dbReference type="InterPro" id="IPR011050">
    <property type="entry name" value="Pectin_lyase_fold/virulence"/>
</dbReference>
<reference evidence="1 2" key="1">
    <citation type="submission" date="2016-07" db="EMBL/GenBank/DDBJ databases">
        <title>Draft Genome Sequence of Methylobrevis pamukkalensis PK2.</title>
        <authorList>
            <person name="Vasilenko O.V."/>
            <person name="Doronina N.V."/>
            <person name="Shmareva M.N."/>
            <person name="Tarlachkov S.V."/>
            <person name="Mustakhimov I."/>
            <person name="Trotsenko Y.A."/>
        </authorList>
    </citation>
    <scope>NUCLEOTIDE SEQUENCE [LARGE SCALE GENOMIC DNA]</scope>
    <source>
        <strain evidence="1 2">PK2</strain>
    </source>
</reference>
<sequence length="103" mass="9831">MAAGASVTGNVVENAPLYGIYAGGAAGANGLVASANVLRGGRVGIAVSVAEGAGGAVLSGNMIDGASEGAIRGERGGELVTGDLARASAANFSNLTIENNRVS</sequence>
<dbReference type="Proteomes" id="UP000094622">
    <property type="component" value="Unassembled WGS sequence"/>
</dbReference>
<gene>
    <name evidence="1" type="ORF">A6302_00799</name>
</gene>
<dbReference type="AlphaFoldDB" id="A0A1E3H6B5"/>
<dbReference type="InterPro" id="IPR022444">
    <property type="entry name" value="Cofactor-bd_rpt"/>
</dbReference>
<dbReference type="NCBIfam" id="TIGR03807">
    <property type="entry name" value="RR_fam_repeat"/>
    <property type="match status" value="1"/>
</dbReference>
<evidence type="ECO:0000313" key="1">
    <source>
        <dbReference type="EMBL" id="ODN71867.1"/>
    </source>
</evidence>
<keyword evidence="2" id="KW-1185">Reference proteome</keyword>